<feature type="transmembrane region" description="Helical" evidence="6">
    <location>
        <begin position="161"/>
        <end position="180"/>
    </location>
</feature>
<dbReference type="SUPFAM" id="SSF103473">
    <property type="entry name" value="MFS general substrate transporter"/>
    <property type="match status" value="1"/>
</dbReference>
<reference evidence="8" key="1">
    <citation type="submission" date="2013-08" db="EMBL/GenBank/DDBJ databases">
        <title>Gene expansion shapes genome architecture in the human pathogen Lichtheimia corymbifera: an evolutionary genomics analysis in the ancient terrestrial Mucorales (Mucoromycotina).</title>
        <authorList>
            <person name="Schwartze V.U."/>
            <person name="Winter S."/>
            <person name="Shelest E."/>
            <person name="Marcet-Houben M."/>
            <person name="Horn F."/>
            <person name="Wehner S."/>
            <person name="Hoffmann K."/>
            <person name="Riege K."/>
            <person name="Sammeth M."/>
            <person name="Nowrousian M."/>
            <person name="Valiante V."/>
            <person name="Linde J."/>
            <person name="Jacobsen I.D."/>
            <person name="Marz M."/>
            <person name="Brakhage A.A."/>
            <person name="Gabaldon T."/>
            <person name="Bocker S."/>
            <person name="Voigt K."/>
        </authorList>
    </citation>
    <scope>NUCLEOTIDE SEQUENCE [LARGE SCALE GENOMIC DNA]</scope>
    <source>
        <strain evidence="8">FSU 9682</strain>
    </source>
</reference>
<protein>
    <submittedName>
        <fullName evidence="8">Mfs general substrate transporter</fullName>
    </submittedName>
</protein>
<dbReference type="STRING" id="1263082.A0A068RZJ6"/>
<feature type="transmembrane region" description="Helical" evidence="6">
    <location>
        <begin position="251"/>
        <end position="270"/>
    </location>
</feature>
<evidence type="ECO:0000256" key="6">
    <source>
        <dbReference type="SAM" id="Phobius"/>
    </source>
</evidence>
<feature type="region of interest" description="Disordered" evidence="5">
    <location>
        <begin position="529"/>
        <end position="576"/>
    </location>
</feature>
<dbReference type="Pfam" id="PF00083">
    <property type="entry name" value="Sugar_tr"/>
    <property type="match status" value="1"/>
</dbReference>
<gene>
    <name evidence="8" type="ORF">LCOR_06657.1</name>
</gene>
<evidence type="ECO:0000313" key="8">
    <source>
        <dbReference type="EMBL" id="CDH55523.1"/>
    </source>
</evidence>
<evidence type="ECO:0000313" key="9">
    <source>
        <dbReference type="Proteomes" id="UP000027586"/>
    </source>
</evidence>
<feature type="compositionally biased region" description="Basic and acidic residues" evidence="5">
    <location>
        <begin position="555"/>
        <end position="576"/>
    </location>
</feature>
<comment type="subcellular location">
    <subcellularLocation>
        <location evidence="1">Membrane</location>
        <topology evidence="1">Multi-pass membrane protein</topology>
    </subcellularLocation>
</comment>
<feature type="transmembrane region" description="Helical" evidence="6">
    <location>
        <begin position="65"/>
        <end position="92"/>
    </location>
</feature>
<evidence type="ECO:0000259" key="7">
    <source>
        <dbReference type="PROSITE" id="PS50850"/>
    </source>
</evidence>
<keyword evidence="3 6" id="KW-1133">Transmembrane helix</keyword>
<accession>A0A068RZJ6</accession>
<feature type="transmembrane region" description="Helical" evidence="6">
    <location>
        <begin position="342"/>
        <end position="363"/>
    </location>
</feature>
<evidence type="ECO:0000256" key="3">
    <source>
        <dbReference type="ARBA" id="ARBA00022989"/>
    </source>
</evidence>
<feature type="transmembrane region" description="Helical" evidence="6">
    <location>
        <begin position="370"/>
        <end position="389"/>
    </location>
</feature>
<name>A0A068RZJ6_9FUNG</name>
<dbReference type="Gene3D" id="1.20.1250.20">
    <property type="entry name" value="MFS general substrate transporter like domains"/>
    <property type="match status" value="2"/>
</dbReference>
<dbReference type="InterPro" id="IPR005828">
    <property type="entry name" value="MFS_sugar_transport-like"/>
</dbReference>
<proteinExistence type="predicted"/>
<evidence type="ECO:0000256" key="5">
    <source>
        <dbReference type="SAM" id="MobiDB-lite"/>
    </source>
</evidence>
<dbReference type="PROSITE" id="PS50850">
    <property type="entry name" value="MFS"/>
    <property type="match status" value="1"/>
</dbReference>
<comment type="caution">
    <text evidence="8">The sequence shown here is derived from an EMBL/GenBank/DDBJ whole genome shotgun (WGS) entry which is preliminary data.</text>
</comment>
<dbReference type="EMBL" id="CBTN010000030">
    <property type="protein sequence ID" value="CDH55523.1"/>
    <property type="molecule type" value="Genomic_DNA"/>
</dbReference>
<dbReference type="InterPro" id="IPR036259">
    <property type="entry name" value="MFS_trans_sf"/>
</dbReference>
<dbReference type="OrthoDB" id="5296287at2759"/>
<dbReference type="VEuPathDB" id="FungiDB:LCOR_06657.1"/>
<dbReference type="InterPro" id="IPR005829">
    <property type="entry name" value="Sugar_transporter_CS"/>
</dbReference>
<feature type="transmembrane region" description="Helical" evidence="6">
    <location>
        <begin position="229"/>
        <end position="245"/>
    </location>
</feature>
<feature type="domain" description="Major facilitator superfamily (MFS) profile" evidence="7">
    <location>
        <begin position="66"/>
        <end position="501"/>
    </location>
</feature>
<dbReference type="InterPro" id="IPR020846">
    <property type="entry name" value="MFS_dom"/>
</dbReference>
<sequence>MSSPSPEDNTTDQRNAVAIPNEEGKWSRKLKQHFKETFGTIFVKPVGRPPNLWKQLTMLNTRQRLTFLAAFLGWLCDAYDFFCVSLSATYIAEDFGVQVSDVTSAITTTLVRMDGRVRSCKMLTLSLSLLKTIDASIRWCLAFWLTAHGYSLAADKWGRKWLLIIDIVLFSVINLASGFAPNLATFIGLRAVFGIAMGGEWGLGASLALETLPIEARGLYSGIYQEGYACGYLLATLVNYAVQITGSSWRILFWAGSAFSLVGVFIRFWVPESDTFEKTKEARKVMNRSFFKDIWYMIKNHYLRVIYMVILLAFFNFFSHGSQDLYPTFLIKQLGYTTTQQTVTSVIYNIGAIVGGTLIGFYSSYFGRKLCIIISCIGAGAFIPLWVYGPNIQGVQAGSFMLQFFVQGGWGVIPAHINELSPPAFRALMPGLAYQLGNLISAASSQIQATIGERYPMRNPDGSLLLRDGEPVPDYAYTQAIFLACVCAGLLICAIVGKEERNKDFMANLVEDEHGNALGSDDVEVYRQEHGESSGVQTPVIEEKIKPPTSDNDIQVEKAHVEHAEHHENNHTEDKQ</sequence>
<feature type="transmembrane region" description="Helical" evidence="6">
    <location>
        <begin position="302"/>
        <end position="322"/>
    </location>
</feature>
<feature type="transmembrane region" description="Helical" evidence="6">
    <location>
        <begin position="475"/>
        <end position="496"/>
    </location>
</feature>
<keyword evidence="4 6" id="KW-0472">Membrane</keyword>
<evidence type="ECO:0000256" key="4">
    <source>
        <dbReference type="ARBA" id="ARBA00023136"/>
    </source>
</evidence>
<dbReference type="PANTHER" id="PTHR23508:SF10">
    <property type="entry name" value="CARBOXYLIC ACID TRANSPORTER PROTEIN HOMOLOG"/>
    <property type="match status" value="1"/>
</dbReference>
<dbReference type="GO" id="GO:0046943">
    <property type="term" value="F:carboxylic acid transmembrane transporter activity"/>
    <property type="evidence" value="ECO:0007669"/>
    <property type="project" value="TreeGrafter"/>
</dbReference>
<dbReference type="GO" id="GO:0005886">
    <property type="term" value="C:plasma membrane"/>
    <property type="evidence" value="ECO:0007669"/>
    <property type="project" value="TreeGrafter"/>
</dbReference>
<dbReference type="PROSITE" id="PS00217">
    <property type="entry name" value="SUGAR_TRANSPORT_2"/>
    <property type="match status" value="1"/>
</dbReference>
<feature type="transmembrane region" description="Helical" evidence="6">
    <location>
        <begin position="186"/>
        <end position="209"/>
    </location>
</feature>
<dbReference type="AlphaFoldDB" id="A0A068RZJ6"/>
<keyword evidence="9" id="KW-1185">Reference proteome</keyword>
<dbReference type="CDD" id="cd17316">
    <property type="entry name" value="MFS_SV2_like"/>
    <property type="match status" value="1"/>
</dbReference>
<evidence type="ECO:0000256" key="2">
    <source>
        <dbReference type="ARBA" id="ARBA00022692"/>
    </source>
</evidence>
<keyword evidence="2 6" id="KW-0812">Transmembrane</keyword>
<feature type="transmembrane region" description="Helical" evidence="6">
    <location>
        <begin position="136"/>
        <end position="154"/>
    </location>
</feature>
<evidence type="ECO:0000256" key="1">
    <source>
        <dbReference type="ARBA" id="ARBA00004141"/>
    </source>
</evidence>
<dbReference type="PANTHER" id="PTHR23508">
    <property type="entry name" value="CARBOXYLIC ACID TRANSPORTER PROTEIN HOMOLOG"/>
    <property type="match status" value="1"/>
</dbReference>
<dbReference type="Proteomes" id="UP000027586">
    <property type="component" value="Unassembled WGS sequence"/>
</dbReference>
<organism evidence="8 9">
    <name type="scientific">Lichtheimia corymbifera JMRC:FSU:9682</name>
    <dbReference type="NCBI Taxonomy" id="1263082"/>
    <lineage>
        <taxon>Eukaryota</taxon>
        <taxon>Fungi</taxon>
        <taxon>Fungi incertae sedis</taxon>
        <taxon>Mucoromycota</taxon>
        <taxon>Mucoromycotina</taxon>
        <taxon>Mucoromycetes</taxon>
        <taxon>Mucorales</taxon>
        <taxon>Lichtheimiaceae</taxon>
        <taxon>Lichtheimia</taxon>
    </lineage>
</organism>